<evidence type="ECO:0000313" key="3">
    <source>
        <dbReference type="EMBL" id="KHO01484.1"/>
    </source>
</evidence>
<dbReference type="GeneID" id="63734940"/>
<dbReference type="RefSeq" id="XP_040682549.1">
    <property type="nucleotide sequence ID" value="XM_040819284.1"/>
</dbReference>
<dbReference type="OrthoDB" id="4097086at2759"/>
<evidence type="ECO:0008006" key="5">
    <source>
        <dbReference type="Google" id="ProtNLM"/>
    </source>
</evidence>
<keyword evidence="4" id="KW-1185">Reference proteome</keyword>
<feature type="region of interest" description="Disordered" evidence="2">
    <location>
        <begin position="398"/>
        <end position="468"/>
    </location>
</feature>
<dbReference type="AlphaFoldDB" id="A0A0B2X534"/>
<feature type="compositionally biased region" description="Polar residues" evidence="2">
    <location>
        <begin position="406"/>
        <end position="419"/>
    </location>
</feature>
<feature type="coiled-coil region" evidence="1">
    <location>
        <begin position="210"/>
        <end position="244"/>
    </location>
</feature>
<keyword evidence="1" id="KW-0175">Coiled coil</keyword>
<feature type="region of interest" description="Disordered" evidence="2">
    <location>
        <begin position="335"/>
        <end position="369"/>
    </location>
</feature>
<feature type="region of interest" description="Disordered" evidence="2">
    <location>
        <begin position="572"/>
        <end position="597"/>
    </location>
</feature>
<evidence type="ECO:0000313" key="4">
    <source>
        <dbReference type="Proteomes" id="UP000030816"/>
    </source>
</evidence>
<feature type="compositionally biased region" description="Low complexity" evidence="2">
    <location>
        <begin position="103"/>
        <end position="132"/>
    </location>
</feature>
<organism evidence="3 4">
    <name type="scientific">Metarhizium album (strain ARSEF 1941)</name>
    <dbReference type="NCBI Taxonomy" id="1081103"/>
    <lineage>
        <taxon>Eukaryota</taxon>
        <taxon>Fungi</taxon>
        <taxon>Dikarya</taxon>
        <taxon>Ascomycota</taxon>
        <taxon>Pezizomycotina</taxon>
        <taxon>Sordariomycetes</taxon>
        <taxon>Hypocreomycetidae</taxon>
        <taxon>Hypocreales</taxon>
        <taxon>Clavicipitaceae</taxon>
        <taxon>Metarhizium</taxon>
    </lineage>
</organism>
<dbReference type="HOGENOM" id="CLU_016967_2_1_1"/>
<proteinExistence type="predicted"/>
<gene>
    <name evidence="3" type="ORF">MAM_00485</name>
</gene>
<sequence length="597" mass="65411">MTAFFFICVLDRYFALFHEYRRRLTQRPLVLALAPGGSARCRRALSSPSSIQILVQRCRAHTSWSSRRSLHTSDNNTKRLPAMASRPEIRRRRSAADGTPVEPSILASALGSAASSASSSSPSPSPSPLTSKLSKHRSLDGSIWSTPPSSKRHSRTGSASRVPNRLSLTLPIALPTSDPTRPTPTTTASTPLSIPPTPRHHPGPPSPCNVDEFIRTIAAKERRVLELREALAHEESELAALKKQFCSVDALRNRDGGLHDPTSREFTPAADGGSQSPRCSVDVDHRRSLLLQTQNQGTPTQNRRTAFRGRHTRTLSLLSPARPKPEFSVLEDKMGPDTPSSSYQHRTTQAANPVLAKRASWQPRSQQSPLAASQFMQDVRLGFKAFVEDIRQITIGDEPILGHSESPLQQHRTGSTSRAGPSDQARCRNGQAVQSRASPLEASAPAATASPTPTSSEKDVSLERSRPAKSKHFSWTPLGFDSLDDTDWASWESPVAPNTTRWSGSTVHDAAMDDIQSISEHEEHATPVKPKNLETPILSPNKLEEIFPNVVNRLSPSNIKRTANNLLDEWEKSLVAPTASEEQQQQANKENTAPTRT</sequence>
<feature type="compositionally biased region" description="Pro residues" evidence="2">
    <location>
        <begin position="193"/>
        <end position="205"/>
    </location>
</feature>
<feature type="region of interest" description="Disordered" evidence="2">
    <location>
        <begin position="256"/>
        <end position="280"/>
    </location>
</feature>
<feature type="region of interest" description="Disordered" evidence="2">
    <location>
        <begin position="65"/>
        <end position="205"/>
    </location>
</feature>
<evidence type="ECO:0000256" key="1">
    <source>
        <dbReference type="SAM" id="Coils"/>
    </source>
</evidence>
<feature type="compositionally biased region" description="Polar residues" evidence="2">
    <location>
        <begin position="338"/>
        <end position="351"/>
    </location>
</feature>
<comment type="caution">
    <text evidence="3">The sequence shown here is derived from an EMBL/GenBank/DDBJ whole genome shotgun (WGS) entry which is preliminary data.</text>
</comment>
<feature type="compositionally biased region" description="Low complexity" evidence="2">
    <location>
        <begin position="175"/>
        <end position="192"/>
    </location>
</feature>
<name>A0A0B2X534_METAS</name>
<reference evidence="3 4" key="1">
    <citation type="journal article" date="2014" name="Proc. Natl. Acad. Sci. U.S.A.">
        <title>Trajectory and genomic determinants of fungal-pathogen speciation and host adaptation.</title>
        <authorList>
            <person name="Hu X."/>
            <person name="Xiao G."/>
            <person name="Zheng P."/>
            <person name="Shang Y."/>
            <person name="Su Y."/>
            <person name="Zhang X."/>
            <person name="Liu X."/>
            <person name="Zhan S."/>
            <person name="St Leger R.J."/>
            <person name="Wang C."/>
        </authorList>
    </citation>
    <scope>NUCLEOTIDE SEQUENCE [LARGE SCALE GENOMIC DNA]</scope>
    <source>
        <strain evidence="3 4">ARSEF 1941</strain>
    </source>
</reference>
<feature type="compositionally biased region" description="Basic and acidic residues" evidence="2">
    <location>
        <begin position="456"/>
        <end position="466"/>
    </location>
</feature>
<feature type="compositionally biased region" description="Polar residues" evidence="2">
    <location>
        <begin position="580"/>
        <end position="597"/>
    </location>
</feature>
<feature type="compositionally biased region" description="Polar residues" evidence="2">
    <location>
        <begin position="65"/>
        <end position="75"/>
    </location>
</feature>
<feature type="compositionally biased region" description="Low complexity" evidence="2">
    <location>
        <begin position="435"/>
        <end position="455"/>
    </location>
</feature>
<protein>
    <recommendedName>
        <fullName evidence="5">DUF4048 domain-containing protein</fullName>
    </recommendedName>
</protein>
<dbReference type="EMBL" id="AZHE01000001">
    <property type="protein sequence ID" value="KHO01484.1"/>
    <property type="molecule type" value="Genomic_DNA"/>
</dbReference>
<dbReference type="STRING" id="1081103.A0A0B2X534"/>
<dbReference type="Proteomes" id="UP000030816">
    <property type="component" value="Unassembled WGS sequence"/>
</dbReference>
<accession>A0A0B2X534</accession>
<evidence type="ECO:0000256" key="2">
    <source>
        <dbReference type="SAM" id="MobiDB-lite"/>
    </source>
</evidence>